<gene>
    <name evidence="1" type="ORF">HPB50_016147</name>
</gene>
<protein>
    <submittedName>
        <fullName evidence="1">Uncharacterized protein</fullName>
    </submittedName>
</protein>
<comment type="caution">
    <text evidence="1">The sequence shown here is derived from an EMBL/GenBank/DDBJ whole genome shotgun (WGS) entry which is preliminary data.</text>
</comment>
<dbReference type="Proteomes" id="UP000821845">
    <property type="component" value="Chromosome 8"/>
</dbReference>
<organism evidence="1 2">
    <name type="scientific">Hyalomma asiaticum</name>
    <name type="common">Tick</name>
    <dbReference type="NCBI Taxonomy" id="266040"/>
    <lineage>
        <taxon>Eukaryota</taxon>
        <taxon>Metazoa</taxon>
        <taxon>Ecdysozoa</taxon>
        <taxon>Arthropoda</taxon>
        <taxon>Chelicerata</taxon>
        <taxon>Arachnida</taxon>
        <taxon>Acari</taxon>
        <taxon>Parasitiformes</taxon>
        <taxon>Ixodida</taxon>
        <taxon>Ixodoidea</taxon>
        <taxon>Ixodidae</taxon>
        <taxon>Hyalomminae</taxon>
        <taxon>Hyalomma</taxon>
    </lineage>
</organism>
<keyword evidence="2" id="KW-1185">Reference proteome</keyword>
<proteinExistence type="predicted"/>
<accession>A0ACB7RQ76</accession>
<dbReference type="EMBL" id="CM023488">
    <property type="protein sequence ID" value="KAH6924350.1"/>
    <property type="molecule type" value="Genomic_DNA"/>
</dbReference>
<name>A0ACB7RQ76_HYAAI</name>
<sequence>MGQDAPHENLTDDSDWTVVKTRQQRRRQEKSSPSNNIARSTPTLSSYQQGTRPHRIKGKIIRAGRMPRLPKEHDKVIIRPQGGLNVTHTPAPLLISAILAAAGLKKEDANEDILSPNRQQNIIVASSPSPVHTQRYKQIKQRIINNKSYDVNAYATTPGQTSKAVIRGIPLDYDNKTIEEEIIGSCNPLALAARRLGNNSCNHCVRWPQSSKNGSHTLIVGGDFNATEKQWGYGYSSFKGRQLAQDALDMNLILITDPTNPTRTGSSTTRDTTPEFTFVTSSSPNNKMWRNTSIDLGSDHMIIEVKIPTKDNQQAGRHIEEPTDTVLVSQYLNADSGDEVRDDGGTTV</sequence>
<evidence type="ECO:0000313" key="2">
    <source>
        <dbReference type="Proteomes" id="UP000821845"/>
    </source>
</evidence>
<evidence type="ECO:0000313" key="1">
    <source>
        <dbReference type="EMBL" id="KAH6924350.1"/>
    </source>
</evidence>
<reference evidence="1" key="1">
    <citation type="submission" date="2020-05" db="EMBL/GenBank/DDBJ databases">
        <title>Large-scale comparative analyses of tick genomes elucidate their genetic diversity and vector capacities.</title>
        <authorList>
            <person name="Jia N."/>
            <person name="Wang J."/>
            <person name="Shi W."/>
            <person name="Du L."/>
            <person name="Sun Y."/>
            <person name="Zhan W."/>
            <person name="Jiang J."/>
            <person name="Wang Q."/>
            <person name="Zhang B."/>
            <person name="Ji P."/>
            <person name="Sakyi L.B."/>
            <person name="Cui X."/>
            <person name="Yuan T."/>
            <person name="Jiang B."/>
            <person name="Yang W."/>
            <person name="Lam T.T.-Y."/>
            <person name="Chang Q."/>
            <person name="Ding S."/>
            <person name="Wang X."/>
            <person name="Zhu J."/>
            <person name="Ruan X."/>
            <person name="Zhao L."/>
            <person name="Wei J."/>
            <person name="Que T."/>
            <person name="Du C."/>
            <person name="Cheng J."/>
            <person name="Dai P."/>
            <person name="Han X."/>
            <person name="Huang E."/>
            <person name="Gao Y."/>
            <person name="Liu J."/>
            <person name="Shao H."/>
            <person name="Ye R."/>
            <person name="Li L."/>
            <person name="Wei W."/>
            <person name="Wang X."/>
            <person name="Wang C."/>
            <person name="Yang T."/>
            <person name="Huo Q."/>
            <person name="Li W."/>
            <person name="Guo W."/>
            <person name="Chen H."/>
            <person name="Zhou L."/>
            <person name="Ni X."/>
            <person name="Tian J."/>
            <person name="Zhou Y."/>
            <person name="Sheng Y."/>
            <person name="Liu T."/>
            <person name="Pan Y."/>
            <person name="Xia L."/>
            <person name="Li J."/>
            <person name="Zhao F."/>
            <person name="Cao W."/>
        </authorList>
    </citation>
    <scope>NUCLEOTIDE SEQUENCE</scope>
    <source>
        <strain evidence="1">Hyas-2018</strain>
    </source>
</reference>